<dbReference type="RefSeq" id="WP_277565781.1">
    <property type="nucleotide sequence ID" value="NZ_JAPDHZ010000003.1"/>
</dbReference>
<accession>A0A9X4KKF4</accession>
<dbReference type="Gene3D" id="1.10.1220.10">
    <property type="entry name" value="Met repressor-like"/>
    <property type="match status" value="1"/>
</dbReference>
<gene>
    <name evidence="1" type="ORF">OMP38_14575</name>
</gene>
<dbReference type="InterPro" id="IPR013321">
    <property type="entry name" value="Arc_rbn_hlx_hlx"/>
</dbReference>
<comment type="caution">
    <text evidence="1">The sequence shown here is derived from an EMBL/GenBank/DDBJ whole genome shotgun (WGS) entry which is preliminary data.</text>
</comment>
<dbReference type="GO" id="GO:0006355">
    <property type="term" value="P:regulation of DNA-templated transcription"/>
    <property type="evidence" value="ECO:0007669"/>
    <property type="project" value="InterPro"/>
</dbReference>
<dbReference type="AlphaFoldDB" id="A0A9X4KKF4"/>
<reference evidence="1 2" key="1">
    <citation type="submission" date="2022-10" db="EMBL/GenBank/DDBJ databases">
        <title>Comparative genomic analysis of Cohnella hashimotonis sp. nov., isolated from the International Space Station.</title>
        <authorList>
            <person name="Simpson A."/>
            <person name="Venkateswaran K."/>
        </authorList>
    </citation>
    <scope>NUCLEOTIDE SEQUENCE [LARGE SCALE GENOMIC DNA]</scope>
    <source>
        <strain evidence="1 2">DSM 18997</strain>
    </source>
</reference>
<organism evidence="1 2">
    <name type="scientific">Cohnella ginsengisoli</name>
    <dbReference type="NCBI Taxonomy" id="425004"/>
    <lineage>
        <taxon>Bacteria</taxon>
        <taxon>Bacillati</taxon>
        <taxon>Bacillota</taxon>
        <taxon>Bacilli</taxon>
        <taxon>Bacillales</taxon>
        <taxon>Paenibacillaceae</taxon>
        <taxon>Cohnella</taxon>
    </lineage>
</organism>
<evidence type="ECO:0000313" key="2">
    <source>
        <dbReference type="Proteomes" id="UP001153387"/>
    </source>
</evidence>
<evidence type="ECO:0000313" key="1">
    <source>
        <dbReference type="EMBL" id="MDG0791942.1"/>
    </source>
</evidence>
<name>A0A9X4KKF4_9BACL</name>
<proteinExistence type="predicted"/>
<dbReference type="Proteomes" id="UP001153387">
    <property type="component" value="Unassembled WGS sequence"/>
</dbReference>
<dbReference type="EMBL" id="JAPDHZ010000003">
    <property type="protein sequence ID" value="MDG0791942.1"/>
    <property type="molecule type" value="Genomic_DNA"/>
</dbReference>
<protein>
    <submittedName>
        <fullName evidence="1">Uncharacterized protein</fullName>
    </submittedName>
</protein>
<sequence length="52" mass="6223">MAQEQFNKTRTTITLDTQVYKEILKAAQEDERSVSYLINKVMTEWAKEREEK</sequence>
<keyword evidence="2" id="KW-1185">Reference proteome</keyword>